<dbReference type="InterPro" id="IPR027417">
    <property type="entry name" value="P-loop_NTPase"/>
</dbReference>
<gene>
    <name evidence="1" type="primary">Rhz10</name>
</gene>
<dbReference type="GO" id="GO:0016740">
    <property type="term" value="F:transferase activity"/>
    <property type="evidence" value="ECO:0007669"/>
    <property type="project" value="UniProtKB-KW"/>
</dbReference>
<protein>
    <submittedName>
        <fullName evidence="1">Sulfotransferase 2</fullName>
    </submittedName>
</protein>
<evidence type="ECO:0000313" key="1">
    <source>
        <dbReference type="EMBL" id="AQX14445.1"/>
    </source>
</evidence>
<keyword evidence="1" id="KW-0808">Transferase</keyword>
<accession>A0A1S6WDR2</accession>
<dbReference type="RefSeq" id="WP_076845083.1">
    <property type="nucleotide sequence ID" value="NZ_JBJDQY010000015.1"/>
</dbReference>
<sequence length="275" mass="30508">MKTLHVIVGLPRSGSTLLSAVLGQNPRFSAGMTSALAGIIRSARISMGPESEFSITIDDARRERVLRAIFEAYHDDGQAADVVFDTSRSWAANIPLLARLYPNVKVIACVRNPAWVLDSIERLVRDNPLGLSRIFRSGAELATVYSRANALLEPDRMIGLAWNSLLEGFYGAEAHRMLLIDYAVLCKRPAETMARLYDFIDEPLFNHDFEKISAPATPFDDFIGLPGLHRVGGSLEWRPRASILPPDLFERFSSMAFWHDSSSTKATFITEPLAA</sequence>
<dbReference type="Pfam" id="PF13469">
    <property type="entry name" value="Sulfotransfer_3"/>
    <property type="match status" value="1"/>
</dbReference>
<reference evidence="1" key="1">
    <citation type="submission" date="2017-01" db="EMBL/GenBank/DDBJ databases">
        <title>Elucidation and Expansion of monobactam Biosynthesis.</title>
        <authorList>
            <person name="Webster A.L.H."/>
            <person name="Walker C."/>
            <person name="Li H."/>
            <person name="Skinnider M."/>
            <person name="Magarvey N.A."/>
        </authorList>
    </citation>
    <scope>NUCLEOTIDE SEQUENCE</scope>
    <source>
        <strain evidence="1">ATCC 31700</strain>
    </source>
</reference>
<organism evidence="1">
    <name type="scientific">Agrobacterium tumefaciens</name>
    <dbReference type="NCBI Taxonomy" id="358"/>
    <lineage>
        <taxon>Bacteria</taxon>
        <taxon>Pseudomonadati</taxon>
        <taxon>Pseudomonadota</taxon>
        <taxon>Alphaproteobacteria</taxon>
        <taxon>Hyphomicrobiales</taxon>
        <taxon>Rhizobiaceae</taxon>
        <taxon>Rhizobium/Agrobacterium group</taxon>
        <taxon>Agrobacterium</taxon>
        <taxon>Agrobacterium tumefaciens complex</taxon>
    </lineage>
</organism>
<dbReference type="AlphaFoldDB" id="A0A1S6WDR2"/>
<dbReference type="EMBL" id="KY452017">
    <property type="protein sequence ID" value="AQX14445.1"/>
    <property type="molecule type" value="Genomic_DNA"/>
</dbReference>
<dbReference type="Gene3D" id="3.40.50.300">
    <property type="entry name" value="P-loop containing nucleotide triphosphate hydrolases"/>
    <property type="match status" value="1"/>
</dbReference>
<name>A0A1S6WDR2_AGRTU</name>
<dbReference type="OrthoDB" id="9800698at2"/>
<dbReference type="SUPFAM" id="SSF52540">
    <property type="entry name" value="P-loop containing nucleoside triphosphate hydrolases"/>
    <property type="match status" value="1"/>
</dbReference>
<proteinExistence type="predicted"/>